<keyword evidence="5" id="KW-1133">Transmembrane helix</keyword>
<dbReference type="PANTHER" id="PTHR25462">
    <property type="entry name" value="BONUS, ISOFORM C-RELATED"/>
    <property type="match status" value="1"/>
</dbReference>
<evidence type="ECO:0000256" key="1">
    <source>
        <dbReference type="ARBA" id="ARBA00022723"/>
    </source>
</evidence>
<evidence type="ECO:0000256" key="4">
    <source>
        <dbReference type="PROSITE-ProRule" id="PRU00175"/>
    </source>
</evidence>
<dbReference type="InterPro" id="IPR047153">
    <property type="entry name" value="TRIM45/56/19-like"/>
</dbReference>
<proteinExistence type="predicted"/>
<protein>
    <recommendedName>
        <fullName evidence="6">RING-type domain-containing protein</fullName>
    </recommendedName>
</protein>
<evidence type="ECO:0000256" key="3">
    <source>
        <dbReference type="ARBA" id="ARBA00022833"/>
    </source>
</evidence>
<organism evidence="7 8">
    <name type="scientific">Dimorphilus gyrociliatus</name>
    <dbReference type="NCBI Taxonomy" id="2664684"/>
    <lineage>
        <taxon>Eukaryota</taxon>
        <taxon>Metazoa</taxon>
        <taxon>Spiralia</taxon>
        <taxon>Lophotrochozoa</taxon>
        <taxon>Annelida</taxon>
        <taxon>Polychaeta</taxon>
        <taxon>Polychaeta incertae sedis</taxon>
        <taxon>Dinophilidae</taxon>
        <taxon>Dimorphilus</taxon>
    </lineage>
</organism>
<dbReference type="SMART" id="SM00184">
    <property type="entry name" value="RING"/>
    <property type="match status" value="1"/>
</dbReference>
<dbReference type="Proteomes" id="UP000549394">
    <property type="component" value="Unassembled WGS sequence"/>
</dbReference>
<dbReference type="EMBL" id="CAJFCJ010000024">
    <property type="protein sequence ID" value="CAD5124857.1"/>
    <property type="molecule type" value="Genomic_DNA"/>
</dbReference>
<evidence type="ECO:0000256" key="5">
    <source>
        <dbReference type="SAM" id="Phobius"/>
    </source>
</evidence>
<dbReference type="Gene3D" id="3.30.160.60">
    <property type="entry name" value="Classic Zinc Finger"/>
    <property type="match status" value="1"/>
</dbReference>
<name>A0A7I8W9S3_9ANNE</name>
<dbReference type="Pfam" id="PF13445">
    <property type="entry name" value="zf-RING_UBOX"/>
    <property type="match status" value="1"/>
</dbReference>
<dbReference type="AlphaFoldDB" id="A0A7I8W9S3"/>
<dbReference type="InterPro" id="IPR013083">
    <property type="entry name" value="Znf_RING/FYVE/PHD"/>
</dbReference>
<evidence type="ECO:0000256" key="2">
    <source>
        <dbReference type="ARBA" id="ARBA00022771"/>
    </source>
</evidence>
<dbReference type="SUPFAM" id="SSF57845">
    <property type="entry name" value="B-box zinc-binding domain"/>
    <property type="match status" value="1"/>
</dbReference>
<evidence type="ECO:0000259" key="6">
    <source>
        <dbReference type="PROSITE" id="PS50089"/>
    </source>
</evidence>
<dbReference type="PROSITE" id="PS00518">
    <property type="entry name" value="ZF_RING_1"/>
    <property type="match status" value="1"/>
</dbReference>
<keyword evidence="8" id="KW-1185">Reference proteome</keyword>
<dbReference type="PANTHER" id="PTHR25462:SF296">
    <property type="entry name" value="MEIOTIC P26, ISOFORM F"/>
    <property type="match status" value="1"/>
</dbReference>
<dbReference type="Gene3D" id="3.30.40.10">
    <property type="entry name" value="Zinc/RING finger domain, C3HC4 (zinc finger)"/>
    <property type="match status" value="1"/>
</dbReference>
<dbReference type="PROSITE" id="PS50089">
    <property type="entry name" value="ZF_RING_2"/>
    <property type="match status" value="1"/>
</dbReference>
<evidence type="ECO:0000313" key="7">
    <source>
        <dbReference type="EMBL" id="CAD5124857.1"/>
    </source>
</evidence>
<keyword evidence="3" id="KW-0862">Zinc</keyword>
<dbReference type="OrthoDB" id="111250at2759"/>
<dbReference type="GO" id="GO:0008270">
    <property type="term" value="F:zinc ion binding"/>
    <property type="evidence" value="ECO:0007669"/>
    <property type="project" value="UniProtKB-KW"/>
</dbReference>
<dbReference type="InterPro" id="IPR017907">
    <property type="entry name" value="Znf_RING_CS"/>
</dbReference>
<keyword evidence="5" id="KW-0472">Membrane</keyword>
<reference evidence="7 8" key="1">
    <citation type="submission" date="2020-08" db="EMBL/GenBank/DDBJ databases">
        <authorList>
            <person name="Hejnol A."/>
        </authorList>
    </citation>
    <scope>NUCLEOTIDE SEQUENCE [LARGE SCALE GENOMIC DNA]</scope>
</reference>
<evidence type="ECO:0000313" key="8">
    <source>
        <dbReference type="Proteomes" id="UP000549394"/>
    </source>
</evidence>
<keyword evidence="1" id="KW-0479">Metal-binding</keyword>
<dbReference type="InterPro" id="IPR027370">
    <property type="entry name" value="Znf-RING_euk"/>
</dbReference>
<comment type="caution">
    <text evidence="7">The sequence shown here is derived from an EMBL/GenBank/DDBJ whole genome shotgun (WGS) entry which is preliminary data.</text>
</comment>
<accession>A0A7I8W9S3</accession>
<dbReference type="SUPFAM" id="SSF57850">
    <property type="entry name" value="RING/U-box"/>
    <property type="match status" value="1"/>
</dbReference>
<dbReference type="InterPro" id="IPR001841">
    <property type="entry name" value="Znf_RING"/>
</dbReference>
<feature type="transmembrane region" description="Helical" evidence="5">
    <location>
        <begin position="237"/>
        <end position="261"/>
    </location>
</feature>
<gene>
    <name evidence="7" type="ORF">DGYR_LOCUS12337</name>
</gene>
<keyword evidence="2 4" id="KW-0863">Zinc-finger</keyword>
<sequence length="262" mass="30830">MDEASKNLRYELKEDYFTCPICCENWLHRDPRVLPCQHTFCKECLNQLQLKNKAIDFLCPICRSAFYWPIEGADGLIRNRIAWNVLSVSKEKDNVEDLSNVTSVCVEHKAEVLFFCRQCWNVPVCKECWNDHKDHDLKPWLDYLGNGSFLIKCNTVMEDLKQRMEISMDSLNNGVVEIERKIPELRKRVKIIGEDLFKKEEARIESLYKKYSILVSKFEKISNTLEIRDQSIYDQTLINLIQSNICLIVIILIFFLVVYIFG</sequence>
<keyword evidence="5" id="KW-0812">Transmembrane</keyword>
<feature type="domain" description="RING-type" evidence="6">
    <location>
        <begin position="19"/>
        <end position="63"/>
    </location>
</feature>